<name>A0ABX5YF86_9PLAN</name>
<protein>
    <recommendedName>
        <fullName evidence="4">Carboxypeptidase regulatory-like domain-containing protein</fullName>
    </recommendedName>
</protein>
<dbReference type="GeneID" id="98644852"/>
<dbReference type="Proteomes" id="UP000322887">
    <property type="component" value="Chromosome"/>
</dbReference>
<dbReference type="PROSITE" id="PS51257">
    <property type="entry name" value="PROKAR_LIPOPROTEIN"/>
    <property type="match status" value="1"/>
</dbReference>
<feature type="signal peptide" evidence="1">
    <location>
        <begin position="1"/>
        <end position="30"/>
    </location>
</feature>
<evidence type="ECO:0000313" key="2">
    <source>
        <dbReference type="EMBL" id="QEG14316.1"/>
    </source>
</evidence>
<evidence type="ECO:0000256" key="1">
    <source>
        <dbReference type="SAM" id="SignalP"/>
    </source>
</evidence>
<dbReference type="EMBL" id="CP042910">
    <property type="protein sequence ID" value="QEG14316.1"/>
    <property type="molecule type" value="Genomic_DNA"/>
</dbReference>
<organism evidence="2 3">
    <name type="scientific">Gimesia maris</name>
    <dbReference type="NCBI Taxonomy" id="122"/>
    <lineage>
        <taxon>Bacteria</taxon>
        <taxon>Pseudomonadati</taxon>
        <taxon>Planctomycetota</taxon>
        <taxon>Planctomycetia</taxon>
        <taxon>Planctomycetales</taxon>
        <taxon>Planctomycetaceae</taxon>
        <taxon>Gimesia</taxon>
    </lineage>
</organism>
<keyword evidence="3" id="KW-1185">Reference proteome</keyword>
<dbReference type="RefSeq" id="WP_002648715.1">
    <property type="nucleotide sequence ID" value="NZ_CP036353.1"/>
</dbReference>
<reference evidence="2 3" key="1">
    <citation type="submission" date="2019-08" db="EMBL/GenBank/DDBJ databases">
        <title>Deep-cultivation of Planctomycetes and their phenomic and genomic characterization uncovers novel biology.</title>
        <authorList>
            <person name="Wiegand S."/>
            <person name="Jogler M."/>
            <person name="Boedeker C."/>
            <person name="Pinto D."/>
            <person name="Vollmers J."/>
            <person name="Rivas-Marin E."/>
            <person name="Kohn T."/>
            <person name="Peeters S.H."/>
            <person name="Heuer A."/>
            <person name="Rast P."/>
            <person name="Oberbeckmann S."/>
            <person name="Bunk B."/>
            <person name="Jeske O."/>
            <person name="Meyerdierks A."/>
            <person name="Storesund J.E."/>
            <person name="Kallscheuer N."/>
            <person name="Luecker S."/>
            <person name="Lage O.M."/>
            <person name="Pohl T."/>
            <person name="Merkel B.J."/>
            <person name="Hornburger P."/>
            <person name="Mueller R.-W."/>
            <person name="Bruemmer F."/>
            <person name="Labrenz M."/>
            <person name="Spormann A.M."/>
            <person name="Op den Camp H."/>
            <person name="Overmann J."/>
            <person name="Amann R."/>
            <person name="Jetten M.S.M."/>
            <person name="Mascher T."/>
            <person name="Medema M.H."/>
            <person name="Devos D.P."/>
            <person name="Kaster A.-K."/>
            <person name="Ovreas L."/>
            <person name="Rohde M."/>
            <person name="Galperin M.Y."/>
            <person name="Jogler C."/>
        </authorList>
    </citation>
    <scope>NUCLEOTIDE SEQUENCE [LARGE SCALE GENOMIC DNA]</scope>
    <source>
        <strain evidence="2 3">DSM 8797</strain>
    </source>
</reference>
<gene>
    <name evidence="2" type="ORF">GmarT_01490</name>
</gene>
<evidence type="ECO:0000313" key="3">
    <source>
        <dbReference type="Proteomes" id="UP000322887"/>
    </source>
</evidence>
<evidence type="ECO:0008006" key="4">
    <source>
        <dbReference type="Google" id="ProtNLM"/>
    </source>
</evidence>
<sequence length="139" mass="14865">MKYQLMKSKLYCWLSLVVSCLFLTACGASSSGPERFVLSGEVLHNGQPVPAGQVILMPDTTKGNQGPGAVGTIENGYWHTDPEKGPVSGPHIAMLNGYASTEATIPGGDPPMLFTEYKTEIEVTKDASDVNFEVTVKSK</sequence>
<accession>A0ABX5YF86</accession>
<proteinExistence type="predicted"/>
<keyword evidence="1" id="KW-0732">Signal</keyword>
<feature type="chain" id="PRO_5045580085" description="Carboxypeptidase regulatory-like domain-containing protein" evidence="1">
    <location>
        <begin position="31"/>
        <end position="139"/>
    </location>
</feature>